<organism evidence="1 2">
    <name type="scientific">Striga asiatica</name>
    <name type="common">Asiatic witchweed</name>
    <name type="synonym">Buchnera asiatica</name>
    <dbReference type="NCBI Taxonomy" id="4170"/>
    <lineage>
        <taxon>Eukaryota</taxon>
        <taxon>Viridiplantae</taxon>
        <taxon>Streptophyta</taxon>
        <taxon>Embryophyta</taxon>
        <taxon>Tracheophyta</taxon>
        <taxon>Spermatophyta</taxon>
        <taxon>Magnoliopsida</taxon>
        <taxon>eudicotyledons</taxon>
        <taxon>Gunneridae</taxon>
        <taxon>Pentapetalae</taxon>
        <taxon>asterids</taxon>
        <taxon>lamiids</taxon>
        <taxon>Lamiales</taxon>
        <taxon>Orobanchaceae</taxon>
        <taxon>Buchnereae</taxon>
        <taxon>Striga</taxon>
    </lineage>
</organism>
<keyword evidence="1" id="KW-0687">Ribonucleoprotein</keyword>
<name>A0A5A7QAI3_STRAF</name>
<sequence>MDTKLRTSSGRHPLNEGISFECLTETGLVRNDQRNEMWDDALMQLKTYDSALGIEAMSWTTKAIIGSWITTTRVNFLDKSSKKTEKSSRRLKEAQELSGKPVGRVRVGSWGIEVWGRDVVEVDFSEVVRVDEVVGSGPGLAGEDERSEVVDGDAVRGDEARELEELVEVALGREKGRQWRRRGGPWWWRREGWSHSRLGLKLQPKTSTLPEIDLAELHNQSSQMHLGFALNHSSGLHHMFISTQTFEFQKKRHTIEHDGERATATNLSTVGFLEPGAGTTPTELLRLAAPRVGHQQRPVVPHENVLDLLLRLLVDVLLVECNEGLGDRLADGVDLGGVAAALDAYAHVDAGEAVAAEEEDWLEHLVAEDLGLDELDRDAVDLDKAAAALAVGDRDGRFLAAEALDGFGWRRHGCVSCCFSLSRLRGRGNP</sequence>
<keyword evidence="1" id="KW-0689">Ribosomal protein</keyword>
<dbReference type="AlphaFoldDB" id="A0A5A7QAI3"/>
<proteinExistence type="predicted"/>
<dbReference type="GO" id="GO:0005840">
    <property type="term" value="C:ribosome"/>
    <property type="evidence" value="ECO:0007669"/>
    <property type="project" value="UniProtKB-KW"/>
</dbReference>
<gene>
    <name evidence="1" type="ORF">STAS_18946</name>
</gene>
<evidence type="ECO:0000313" key="2">
    <source>
        <dbReference type="Proteomes" id="UP000325081"/>
    </source>
</evidence>
<accession>A0A5A7QAI3</accession>
<evidence type="ECO:0000313" key="1">
    <source>
        <dbReference type="EMBL" id="GER42180.1"/>
    </source>
</evidence>
<comment type="caution">
    <text evidence="1">The sequence shown here is derived from an EMBL/GenBank/DDBJ whole genome shotgun (WGS) entry which is preliminary data.</text>
</comment>
<dbReference type="Proteomes" id="UP000325081">
    <property type="component" value="Unassembled WGS sequence"/>
</dbReference>
<dbReference type="EMBL" id="BKCP01006294">
    <property type="protein sequence ID" value="GER42180.1"/>
    <property type="molecule type" value="Genomic_DNA"/>
</dbReference>
<reference evidence="2" key="1">
    <citation type="journal article" date="2019" name="Curr. Biol.">
        <title>Genome Sequence of Striga asiatica Provides Insight into the Evolution of Plant Parasitism.</title>
        <authorList>
            <person name="Yoshida S."/>
            <person name="Kim S."/>
            <person name="Wafula E.K."/>
            <person name="Tanskanen J."/>
            <person name="Kim Y.M."/>
            <person name="Honaas L."/>
            <person name="Yang Z."/>
            <person name="Spallek T."/>
            <person name="Conn C.E."/>
            <person name="Ichihashi Y."/>
            <person name="Cheong K."/>
            <person name="Cui S."/>
            <person name="Der J.P."/>
            <person name="Gundlach H."/>
            <person name="Jiao Y."/>
            <person name="Hori C."/>
            <person name="Ishida J.K."/>
            <person name="Kasahara H."/>
            <person name="Kiba T."/>
            <person name="Kim M.S."/>
            <person name="Koo N."/>
            <person name="Laohavisit A."/>
            <person name="Lee Y.H."/>
            <person name="Lumba S."/>
            <person name="McCourt P."/>
            <person name="Mortimer J.C."/>
            <person name="Mutuku J.M."/>
            <person name="Nomura T."/>
            <person name="Sasaki-Sekimoto Y."/>
            <person name="Seto Y."/>
            <person name="Wang Y."/>
            <person name="Wakatake T."/>
            <person name="Sakakibara H."/>
            <person name="Demura T."/>
            <person name="Yamaguchi S."/>
            <person name="Yoneyama K."/>
            <person name="Manabe R.I."/>
            <person name="Nelson D.C."/>
            <person name="Schulman A.H."/>
            <person name="Timko M.P."/>
            <person name="dePamphilis C.W."/>
            <person name="Choi D."/>
            <person name="Shirasu K."/>
        </authorList>
    </citation>
    <scope>NUCLEOTIDE SEQUENCE [LARGE SCALE GENOMIC DNA]</scope>
    <source>
        <strain evidence="2">cv. UVA1</strain>
    </source>
</reference>
<protein>
    <submittedName>
        <fullName evidence="1">40S ribosomal protein S16</fullName>
    </submittedName>
</protein>
<keyword evidence="2" id="KW-1185">Reference proteome</keyword>